<sequence length="50" mass="5818">MLSNLVHQFAQFSSAIRPARFASGWWIIIAMTFGLTFWVRLVHLIVGWLQ</sequence>
<dbReference type="STRING" id="453582.SAMN05421580_112105"/>
<name>A0A1N7Q2Z4_9RHOB</name>
<protein>
    <submittedName>
        <fullName evidence="2">Uncharacterized protein</fullName>
    </submittedName>
</protein>
<keyword evidence="1" id="KW-0812">Transmembrane</keyword>
<evidence type="ECO:0000313" key="2">
    <source>
        <dbReference type="EMBL" id="SIT17049.1"/>
    </source>
</evidence>
<keyword evidence="3" id="KW-1185">Reference proteome</keyword>
<dbReference type="Proteomes" id="UP000186221">
    <property type="component" value="Unassembled WGS sequence"/>
</dbReference>
<evidence type="ECO:0000313" key="3">
    <source>
        <dbReference type="Proteomes" id="UP000186221"/>
    </source>
</evidence>
<dbReference type="RefSeq" id="WP_175610472.1">
    <property type="nucleotide sequence ID" value="NZ_FTOG01000012.1"/>
</dbReference>
<dbReference type="EMBL" id="FTOG01000012">
    <property type="protein sequence ID" value="SIT17049.1"/>
    <property type="molecule type" value="Genomic_DNA"/>
</dbReference>
<dbReference type="AlphaFoldDB" id="A0A1N7Q2Z4"/>
<proteinExistence type="predicted"/>
<gene>
    <name evidence="2" type="ORF">SAMN05421580_112105</name>
</gene>
<reference evidence="3" key="1">
    <citation type="submission" date="2017-01" db="EMBL/GenBank/DDBJ databases">
        <authorList>
            <person name="Varghese N."/>
            <person name="Submissions S."/>
        </authorList>
    </citation>
    <scope>NUCLEOTIDE SEQUENCE [LARGE SCALE GENOMIC DNA]</scope>
    <source>
        <strain evidence="3">DSM 19945</strain>
    </source>
</reference>
<keyword evidence="1" id="KW-1133">Transmembrane helix</keyword>
<evidence type="ECO:0000256" key="1">
    <source>
        <dbReference type="SAM" id="Phobius"/>
    </source>
</evidence>
<feature type="transmembrane region" description="Helical" evidence="1">
    <location>
        <begin position="25"/>
        <end position="49"/>
    </location>
</feature>
<organism evidence="2 3">
    <name type="scientific">Rhodobacter aestuarii</name>
    <dbReference type="NCBI Taxonomy" id="453582"/>
    <lineage>
        <taxon>Bacteria</taxon>
        <taxon>Pseudomonadati</taxon>
        <taxon>Pseudomonadota</taxon>
        <taxon>Alphaproteobacteria</taxon>
        <taxon>Rhodobacterales</taxon>
        <taxon>Rhodobacter group</taxon>
        <taxon>Rhodobacter</taxon>
    </lineage>
</organism>
<keyword evidence="1" id="KW-0472">Membrane</keyword>
<accession>A0A1N7Q2Z4</accession>